<gene>
    <name evidence="7" type="ORF">MATL_G00128770</name>
</gene>
<feature type="compositionally biased region" description="Polar residues" evidence="5">
    <location>
        <begin position="460"/>
        <end position="469"/>
    </location>
</feature>
<dbReference type="Proteomes" id="UP001046870">
    <property type="component" value="Chromosome 10"/>
</dbReference>
<comment type="caution">
    <text evidence="7">The sequence shown here is derived from an EMBL/GenBank/DDBJ whole genome shotgun (WGS) entry which is preliminary data.</text>
</comment>
<dbReference type="InterPro" id="IPR010909">
    <property type="entry name" value="PLAC"/>
</dbReference>
<dbReference type="GO" id="GO:0031012">
    <property type="term" value="C:extracellular matrix"/>
    <property type="evidence" value="ECO:0007669"/>
    <property type="project" value="TreeGrafter"/>
</dbReference>
<evidence type="ECO:0000256" key="3">
    <source>
        <dbReference type="ARBA" id="ARBA00022729"/>
    </source>
</evidence>
<dbReference type="GO" id="GO:0004222">
    <property type="term" value="F:metalloendopeptidase activity"/>
    <property type="evidence" value="ECO:0007669"/>
    <property type="project" value="TreeGrafter"/>
</dbReference>
<evidence type="ECO:0000256" key="1">
    <source>
        <dbReference type="ARBA" id="ARBA00004613"/>
    </source>
</evidence>
<dbReference type="InterPro" id="IPR045371">
    <property type="entry name" value="ADAMTS_CR_3"/>
</dbReference>
<sequence>TKKLSTERERGKKIRKIFLHTENRGSECVTERRVSERLVLGRKSPYHFRKVAGFKKLTLEDQRFLDTSALFPNTLTEDERESDAIKRMGTGIQRRLCLLWSCLLIIISLTRAEKQVAGRKSRQAPEREGREGVWGPWSAWTDCSQSCGIGVSERQRQCLAPPHIPQNWGASSFLPPGLPNHTPVISAIRPYYPAQFPLSDPSQFGGGERPPFYPPPSVSNQNAGISIYRNNHGASAVDRSSQGAPLYRPEFTPPNQDPVSIYHPPSFPSSSLGYRQTRRPSRRPANQGSGRTGGGGSRRSVASSRDTVSSRRSSSSGSAIRPGQFGYGRVPFSLPLHRPNRNARHTTHGDNSTTAGPELEEEGQEGVVSVDGGADEAEADRQRQGKGRREGTIEHRDREEGEGQDGAVKGDRETAELGERGEGNRVAGGGTIAPTAKAAPTERARTTDTVPDRHSETETRSQTNINTDAESPRHTDRPTDRRNLGRQTERDRAAHSGTHTPRLLQTNRERQIDRRAPPPVSRPFSPPISRFAPHAEPPYGFSASLPQPHPPQLPPGPQNPDIWLLQPPLPGGEREGGPVRGPAGASWGPHVLPQNFKCVGAEKEYRRCTTQPCPGRAVDPRAEQCSAFDSQEFMGRLYTWEPFTEVGQEQQCELTCRPAGYRFYVRQAEAVRDGTPCANNTPNDVCVGGHCLSEGCDGVLGSGLVRDRCGVCGGRDASCRRVTGSFLNTTVPLGYHRILDIPPGATAINITERRASPNYLAMRSGTGQSVVNGRWAVDPPGEYQAGGTTFTYSRPRAGPEGQEEGTGEKLTAPGPTTTMLQLYIIYHKQNPGIDYEFYVPVEKKEAERENAKERDGRILPLRDISALTLATEDPLSPPPAPASSERRWLPERPRPQGSAPNRNARIPPRTDIPLDTQRPFVWRRGELTECSASCGKGFQNRVVLCVNRHTEQEVPERKCDSATKPVPEEEPCNVHPCPPFWEAGAWSECSVSCGWGVQQRQLQCRQSFGNRSTMVHPQRCSLLPRPNATQPCHLRVCSHWEIRTNWSSCSVDCGMGKRTRNVRCVSNQGNIVNDRECNARLRPQGSEDCHMGPCITNWYFTEWTNMCSAQCGPGVQRREVVCLTSGGGREGEGGGDCMGEKPADMKACNGGPCEAITLWYTGPWGQCSAACGNGTQRRDIICVQKLGNDFSVAPVSQCAHLEKPSPVQTCEMGPCRPQWFTTEWSVCSRSCGTGIQTREVRCLTADKQYSPKCDLNVKPEQEQTCNTLPCSPLVPDENCRDRRHNCVMVVQARLCVYSYYKTACCASCTQSAQRAKRH</sequence>
<feature type="compositionally biased region" description="Basic and acidic residues" evidence="5">
    <location>
        <begin position="884"/>
        <end position="894"/>
    </location>
</feature>
<comment type="subcellular location">
    <subcellularLocation>
        <location evidence="1">Secreted</location>
    </subcellularLocation>
</comment>
<dbReference type="PANTHER" id="PTHR13723:SF312">
    <property type="entry name" value="THROMBOSPONDIN TYPE-1 DOMAIN-CONTAINING PROTEIN 4-LIKE ISOFORM X1"/>
    <property type="match status" value="1"/>
</dbReference>
<reference evidence="7" key="1">
    <citation type="submission" date="2021-01" db="EMBL/GenBank/DDBJ databases">
        <authorList>
            <person name="Zahm M."/>
            <person name="Roques C."/>
            <person name="Cabau C."/>
            <person name="Klopp C."/>
            <person name="Donnadieu C."/>
            <person name="Jouanno E."/>
            <person name="Lampietro C."/>
            <person name="Louis A."/>
            <person name="Herpin A."/>
            <person name="Echchiki A."/>
            <person name="Berthelot C."/>
            <person name="Parey E."/>
            <person name="Roest-Crollius H."/>
            <person name="Braasch I."/>
            <person name="Postlethwait J."/>
            <person name="Bobe J."/>
            <person name="Montfort J."/>
            <person name="Bouchez O."/>
            <person name="Begum T."/>
            <person name="Mejri S."/>
            <person name="Adams A."/>
            <person name="Chen W.-J."/>
            <person name="Guiguen Y."/>
        </authorList>
    </citation>
    <scope>NUCLEOTIDE SEQUENCE</scope>
    <source>
        <strain evidence="7">YG-15Mar2019-1</strain>
        <tissue evidence="7">Brain</tissue>
    </source>
</reference>
<keyword evidence="2" id="KW-0964">Secreted</keyword>
<evidence type="ECO:0000259" key="6">
    <source>
        <dbReference type="PROSITE" id="PS50900"/>
    </source>
</evidence>
<keyword evidence="3" id="KW-0732">Signal</keyword>
<dbReference type="EMBL" id="JAFDVH010000010">
    <property type="protein sequence ID" value="KAG7469429.1"/>
    <property type="molecule type" value="Genomic_DNA"/>
</dbReference>
<dbReference type="Gene3D" id="2.60.120.830">
    <property type="match status" value="1"/>
</dbReference>
<feature type="domain" description="PLAC" evidence="6">
    <location>
        <begin position="1275"/>
        <end position="1312"/>
    </location>
</feature>
<dbReference type="GO" id="GO:0006508">
    <property type="term" value="P:proteolysis"/>
    <property type="evidence" value="ECO:0007669"/>
    <property type="project" value="TreeGrafter"/>
</dbReference>
<feature type="compositionally biased region" description="Basic and acidic residues" evidence="5">
    <location>
        <begin position="440"/>
        <end position="459"/>
    </location>
</feature>
<evidence type="ECO:0000256" key="2">
    <source>
        <dbReference type="ARBA" id="ARBA00022525"/>
    </source>
</evidence>
<feature type="compositionally biased region" description="Pro residues" evidence="5">
    <location>
        <begin position="517"/>
        <end position="526"/>
    </location>
</feature>
<dbReference type="PROSITE" id="PS50900">
    <property type="entry name" value="PLAC"/>
    <property type="match status" value="1"/>
</dbReference>
<name>A0A9D3T6Z4_MEGAT</name>
<dbReference type="Pfam" id="PF19236">
    <property type="entry name" value="ADAMTS_CR_3"/>
    <property type="match status" value="1"/>
</dbReference>
<accession>A0A9D3T6Z4</accession>
<keyword evidence="8" id="KW-1185">Reference proteome</keyword>
<feature type="compositionally biased region" description="Basic and acidic residues" evidence="5">
    <location>
        <begin position="507"/>
        <end position="516"/>
    </location>
</feature>
<dbReference type="Gene3D" id="2.20.100.10">
    <property type="entry name" value="Thrombospondin type-1 (TSP1) repeat"/>
    <property type="match status" value="7"/>
</dbReference>
<feature type="compositionally biased region" description="Basic and acidic residues" evidence="5">
    <location>
        <begin position="408"/>
        <end position="423"/>
    </location>
</feature>
<dbReference type="SMART" id="SM00209">
    <property type="entry name" value="TSP1"/>
    <property type="match status" value="7"/>
</dbReference>
<feature type="region of interest" description="Disordered" evidence="5">
    <location>
        <begin position="792"/>
        <end position="814"/>
    </location>
</feature>
<protein>
    <recommendedName>
        <fullName evidence="6">PLAC domain-containing protein</fullName>
    </recommendedName>
</protein>
<feature type="compositionally biased region" description="Polar residues" evidence="5">
    <location>
        <begin position="497"/>
        <end position="506"/>
    </location>
</feature>
<dbReference type="InterPro" id="IPR050439">
    <property type="entry name" value="ADAMTS_ADAMTS-like"/>
</dbReference>
<feature type="region of interest" description="Disordered" evidence="5">
    <location>
        <begin position="869"/>
        <end position="915"/>
    </location>
</feature>
<feature type="region of interest" description="Disordered" evidence="5">
    <location>
        <begin position="199"/>
        <end position="586"/>
    </location>
</feature>
<dbReference type="GO" id="GO:0005576">
    <property type="term" value="C:extracellular region"/>
    <property type="evidence" value="ECO:0007669"/>
    <property type="project" value="UniProtKB-SubCell"/>
</dbReference>
<feature type="compositionally biased region" description="Basic and acidic residues" evidence="5">
    <location>
        <begin position="379"/>
        <end position="401"/>
    </location>
</feature>
<dbReference type="InterPro" id="IPR036383">
    <property type="entry name" value="TSP1_rpt_sf"/>
</dbReference>
<dbReference type="GO" id="GO:0030198">
    <property type="term" value="P:extracellular matrix organization"/>
    <property type="evidence" value="ECO:0007669"/>
    <property type="project" value="TreeGrafter"/>
</dbReference>
<dbReference type="Pfam" id="PF00090">
    <property type="entry name" value="TSP_1"/>
    <property type="match status" value="1"/>
</dbReference>
<dbReference type="SUPFAM" id="SSF82895">
    <property type="entry name" value="TSP-1 type 1 repeat"/>
    <property type="match status" value="7"/>
</dbReference>
<dbReference type="InterPro" id="IPR010294">
    <property type="entry name" value="ADAMTS_spacer1"/>
</dbReference>
<dbReference type="Pfam" id="PF08686">
    <property type="entry name" value="PLAC"/>
    <property type="match status" value="1"/>
</dbReference>
<organism evidence="7 8">
    <name type="scientific">Megalops atlanticus</name>
    <name type="common">Tarpon</name>
    <name type="synonym">Clupea gigantea</name>
    <dbReference type="NCBI Taxonomy" id="7932"/>
    <lineage>
        <taxon>Eukaryota</taxon>
        <taxon>Metazoa</taxon>
        <taxon>Chordata</taxon>
        <taxon>Craniata</taxon>
        <taxon>Vertebrata</taxon>
        <taxon>Euteleostomi</taxon>
        <taxon>Actinopterygii</taxon>
        <taxon>Neopterygii</taxon>
        <taxon>Teleostei</taxon>
        <taxon>Elopiformes</taxon>
        <taxon>Megalopidae</taxon>
        <taxon>Megalops</taxon>
    </lineage>
</organism>
<dbReference type="OrthoDB" id="10062690at2759"/>
<dbReference type="PROSITE" id="PS50092">
    <property type="entry name" value="TSP1"/>
    <property type="match status" value="7"/>
</dbReference>
<feature type="compositionally biased region" description="Polar residues" evidence="5">
    <location>
        <begin position="218"/>
        <end position="243"/>
    </location>
</feature>
<dbReference type="Pfam" id="PF19030">
    <property type="entry name" value="TSP1_ADAMTS"/>
    <property type="match status" value="6"/>
</dbReference>
<dbReference type="FunFam" id="2.20.100.10:FF:000005">
    <property type="entry name" value="ADAM metallopeptidase with thrombospondin type 1 motif 9"/>
    <property type="match status" value="3"/>
</dbReference>
<feature type="non-terminal residue" evidence="7">
    <location>
        <position position="1318"/>
    </location>
</feature>
<feature type="compositionally biased region" description="Low complexity" evidence="5">
    <location>
        <begin position="298"/>
        <end position="321"/>
    </location>
</feature>
<evidence type="ECO:0000313" key="8">
    <source>
        <dbReference type="Proteomes" id="UP001046870"/>
    </source>
</evidence>
<evidence type="ECO:0000256" key="4">
    <source>
        <dbReference type="ARBA" id="ARBA00022737"/>
    </source>
</evidence>
<dbReference type="FunFam" id="2.60.120.830:FF:000001">
    <property type="entry name" value="A disintegrin and metalloproteinase with thrombospondin motifs 1"/>
    <property type="match status" value="1"/>
</dbReference>
<proteinExistence type="predicted"/>
<dbReference type="PANTHER" id="PTHR13723">
    <property type="entry name" value="ADAMTS A DISINTEGRIN AND METALLOPROTEASE WITH THROMBOSPONDIN MOTIFS PROTEASE"/>
    <property type="match status" value="1"/>
</dbReference>
<keyword evidence="4" id="KW-0677">Repeat</keyword>
<dbReference type="Pfam" id="PF05986">
    <property type="entry name" value="ADAMTS_spacer1"/>
    <property type="match status" value="1"/>
</dbReference>
<feature type="compositionally biased region" description="Pro residues" evidence="5">
    <location>
        <begin position="547"/>
        <end position="558"/>
    </location>
</feature>
<evidence type="ECO:0000313" key="7">
    <source>
        <dbReference type="EMBL" id="KAG7469429.1"/>
    </source>
</evidence>
<dbReference type="InterPro" id="IPR000884">
    <property type="entry name" value="TSP1_rpt"/>
</dbReference>
<evidence type="ECO:0000256" key="5">
    <source>
        <dbReference type="SAM" id="MobiDB-lite"/>
    </source>
</evidence>
<feature type="compositionally biased region" description="Basic and acidic residues" evidence="5">
    <location>
        <begin position="470"/>
        <end position="494"/>
    </location>
</feature>